<keyword evidence="2" id="KW-1185">Reference proteome</keyword>
<dbReference type="InterPro" id="IPR028389">
    <property type="entry name" value="POT1"/>
</dbReference>
<accession>A0ABD0VZN6</accession>
<gene>
    <name evidence="1" type="ORF">M5K25_001803</name>
</gene>
<dbReference type="Proteomes" id="UP001552299">
    <property type="component" value="Unassembled WGS sequence"/>
</dbReference>
<organism evidence="1 2">
    <name type="scientific">Dendrobium thyrsiflorum</name>
    <name type="common">Pinecone-like raceme dendrobium</name>
    <name type="synonym">Orchid</name>
    <dbReference type="NCBI Taxonomy" id="117978"/>
    <lineage>
        <taxon>Eukaryota</taxon>
        <taxon>Viridiplantae</taxon>
        <taxon>Streptophyta</taxon>
        <taxon>Embryophyta</taxon>
        <taxon>Tracheophyta</taxon>
        <taxon>Spermatophyta</taxon>
        <taxon>Magnoliopsida</taxon>
        <taxon>Liliopsida</taxon>
        <taxon>Asparagales</taxon>
        <taxon>Orchidaceae</taxon>
        <taxon>Epidendroideae</taxon>
        <taxon>Malaxideae</taxon>
        <taxon>Dendrobiinae</taxon>
        <taxon>Dendrobium</taxon>
    </lineage>
</organism>
<reference evidence="1 2" key="1">
    <citation type="journal article" date="2024" name="Plant Biotechnol. J.">
        <title>Dendrobium thyrsiflorum genome and its molecular insights into genes involved in important horticultural traits.</title>
        <authorList>
            <person name="Chen B."/>
            <person name="Wang J.Y."/>
            <person name="Zheng P.J."/>
            <person name="Li K.L."/>
            <person name="Liang Y.M."/>
            <person name="Chen X.F."/>
            <person name="Zhang C."/>
            <person name="Zhao X."/>
            <person name="He X."/>
            <person name="Zhang G.Q."/>
            <person name="Liu Z.J."/>
            <person name="Xu Q."/>
        </authorList>
    </citation>
    <scope>NUCLEOTIDE SEQUENCE [LARGE SCALE GENOMIC DNA]</scope>
    <source>
        <strain evidence="1">GZMU011</strain>
    </source>
</reference>
<name>A0ABD0VZN6_DENTH</name>
<dbReference type="Gene3D" id="2.40.50.140">
    <property type="entry name" value="Nucleic acid-binding proteins"/>
    <property type="match status" value="1"/>
</dbReference>
<dbReference type="AlphaFoldDB" id="A0ABD0VZN6"/>
<comment type="caution">
    <text evidence="1">The sequence shown here is derived from an EMBL/GenBank/DDBJ whole genome shotgun (WGS) entry which is preliminary data.</text>
</comment>
<sequence length="375" mass="42354">MKWREPLERESAEAGHEEQDAVMSTFESEYFYLTLRDAKKSLNMRINLMAKVSKIGTVLKSRGSDYVFVPRLVDRYESPPGLSVNLFAGQTTSSQVYWRYNLPSACRVNNGEFFCTFNGKLSSFALFNGEAVMDLSPYQRSINYQAADNDRMFLMQLRTTSENLQPEQVLGESISTLFCNLKVEENLTIVCKVLHASETSAGDLVLFVWDATDSPLVTLQIDLDMEGQGQNLLHPEVPLLSREALCAFPPVGTIIRLTVSKDFQNISHIKGVGCWVKLGNVVFELQSGLWKGALTPDSYVQILSDEDYDNKGKEKIRKPQFLLWTNGPLLLNLGFLFIVIHPKWIAYLYQSFHGHPMEQLPMTPSSLGLVALFEL</sequence>
<evidence type="ECO:0000313" key="2">
    <source>
        <dbReference type="Proteomes" id="UP001552299"/>
    </source>
</evidence>
<protein>
    <submittedName>
        <fullName evidence="1">Uncharacterized protein</fullName>
    </submittedName>
</protein>
<evidence type="ECO:0000313" key="1">
    <source>
        <dbReference type="EMBL" id="KAL0927612.1"/>
    </source>
</evidence>
<proteinExistence type="predicted"/>
<dbReference type="PANTHER" id="PTHR14513">
    <property type="entry name" value="PROTECTION OF TELOMERES 1"/>
    <property type="match status" value="1"/>
</dbReference>
<dbReference type="EMBL" id="JANQDX010000002">
    <property type="protein sequence ID" value="KAL0927612.1"/>
    <property type="molecule type" value="Genomic_DNA"/>
</dbReference>
<dbReference type="SUPFAM" id="SSF50249">
    <property type="entry name" value="Nucleic acid-binding proteins"/>
    <property type="match status" value="2"/>
</dbReference>
<dbReference type="PANTHER" id="PTHR14513:SF0">
    <property type="entry name" value="PROTECTION OF TELOMERES PROTEIN 1"/>
    <property type="match status" value="1"/>
</dbReference>
<dbReference type="InterPro" id="IPR012340">
    <property type="entry name" value="NA-bd_OB-fold"/>
</dbReference>